<dbReference type="RefSeq" id="WP_083372596.1">
    <property type="nucleotide sequence ID" value="NZ_LT629776.1"/>
</dbReference>
<feature type="domain" description="Polymerase/histidinol phosphatase N-terminal" evidence="1">
    <location>
        <begin position="3"/>
        <end position="68"/>
    </location>
</feature>
<dbReference type="Pfam" id="PF02811">
    <property type="entry name" value="PHP"/>
    <property type="match status" value="1"/>
</dbReference>
<dbReference type="OrthoDB" id="9804333at2"/>
<keyword evidence="3" id="KW-1185">Reference proteome</keyword>
<dbReference type="InterPro" id="IPR004013">
    <property type="entry name" value="PHP_dom"/>
</dbReference>
<dbReference type="GO" id="GO:0035312">
    <property type="term" value="F:5'-3' DNA exonuclease activity"/>
    <property type="evidence" value="ECO:0007669"/>
    <property type="project" value="TreeGrafter"/>
</dbReference>
<evidence type="ECO:0000313" key="3">
    <source>
        <dbReference type="Proteomes" id="UP000185663"/>
    </source>
</evidence>
<gene>
    <name evidence="2" type="ORF">SAMN04489860_2326</name>
</gene>
<name>A0A1H1UXM2_9CELL</name>
<proteinExistence type="predicted"/>
<dbReference type="AlphaFoldDB" id="A0A1H1UXM2"/>
<dbReference type="Proteomes" id="UP000185663">
    <property type="component" value="Chromosome I"/>
</dbReference>
<dbReference type="eggNOG" id="COG0613">
    <property type="taxonomic scope" value="Bacteria"/>
</dbReference>
<dbReference type="EMBL" id="LT629776">
    <property type="protein sequence ID" value="SDS77100.1"/>
    <property type="molecule type" value="Genomic_DNA"/>
</dbReference>
<protein>
    <recommendedName>
        <fullName evidence="1">Polymerase/histidinol phosphatase N-terminal domain-containing protein</fullName>
    </recommendedName>
</protein>
<dbReference type="SMART" id="SM00481">
    <property type="entry name" value="POLIIIAc"/>
    <property type="match status" value="1"/>
</dbReference>
<dbReference type="InterPro" id="IPR003141">
    <property type="entry name" value="Pol/His_phosphatase_N"/>
</dbReference>
<dbReference type="SUPFAM" id="SSF89550">
    <property type="entry name" value="PHP domain-like"/>
    <property type="match status" value="1"/>
</dbReference>
<sequence length="279" mass="28903">MRIDLHAHSTCSDGTDTPAGLVEAARVAGLDVVAITDHDSTAGWAEAARAATRTGVQLVRGTEISTHAAGRSVHLLCYLQDPTHPGLVEEFATIRDARLTRARRMVDLIAADYALTWDDVVRQTGDGATVGRPHVADALVAAGVVASRDEAFAEILTPRSPYYVPHYAPATTAAIGLVLEAGGVPVLAHPGAASRGLTIGDDVVAELAEAGLVGLETEHLDHTPEATAHLQALAADLGLVATGASDYHGTGKVNRLGARTTTTDALAAIEERGSTPVVR</sequence>
<dbReference type="Gene3D" id="1.10.150.650">
    <property type="match status" value="1"/>
</dbReference>
<evidence type="ECO:0000313" key="2">
    <source>
        <dbReference type="EMBL" id="SDS77100.1"/>
    </source>
</evidence>
<evidence type="ECO:0000259" key="1">
    <source>
        <dbReference type="SMART" id="SM00481"/>
    </source>
</evidence>
<dbReference type="STRING" id="545619.SAMN04489860_2326"/>
<reference evidence="2 3" key="1">
    <citation type="submission" date="2016-10" db="EMBL/GenBank/DDBJ databases">
        <authorList>
            <person name="de Groot N.N."/>
        </authorList>
    </citation>
    <scope>NUCLEOTIDE SEQUENCE [LARGE SCALE GENOMIC DNA]</scope>
    <source>
        <strain evidence="2 3">DSM 22126</strain>
    </source>
</reference>
<dbReference type="PANTHER" id="PTHR42924:SF3">
    <property type="entry name" value="POLYMERASE_HISTIDINOL PHOSPHATASE N-TERMINAL DOMAIN-CONTAINING PROTEIN"/>
    <property type="match status" value="1"/>
</dbReference>
<dbReference type="GO" id="GO:0004534">
    <property type="term" value="F:5'-3' RNA exonuclease activity"/>
    <property type="evidence" value="ECO:0007669"/>
    <property type="project" value="TreeGrafter"/>
</dbReference>
<organism evidence="2 3">
    <name type="scientific">Paraoerskovia marina</name>
    <dbReference type="NCBI Taxonomy" id="545619"/>
    <lineage>
        <taxon>Bacteria</taxon>
        <taxon>Bacillati</taxon>
        <taxon>Actinomycetota</taxon>
        <taxon>Actinomycetes</taxon>
        <taxon>Micrococcales</taxon>
        <taxon>Cellulomonadaceae</taxon>
        <taxon>Paraoerskovia</taxon>
    </lineage>
</organism>
<dbReference type="CDD" id="cd07438">
    <property type="entry name" value="PHP_HisPPase_AMP"/>
    <property type="match status" value="1"/>
</dbReference>
<accession>A0A1H1UXM2</accession>
<dbReference type="PANTHER" id="PTHR42924">
    <property type="entry name" value="EXONUCLEASE"/>
    <property type="match status" value="1"/>
</dbReference>
<dbReference type="Gene3D" id="3.20.20.140">
    <property type="entry name" value="Metal-dependent hydrolases"/>
    <property type="match status" value="1"/>
</dbReference>
<dbReference type="InterPro" id="IPR016195">
    <property type="entry name" value="Pol/histidinol_Pase-like"/>
</dbReference>
<dbReference type="InterPro" id="IPR052018">
    <property type="entry name" value="PHP_domain"/>
</dbReference>